<dbReference type="AlphaFoldDB" id="A0A934R6L8"/>
<evidence type="ECO:0000313" key="3">
    <source>
        <dbReference type="Proteomes" id="UP000600139"/>
    </source>
</evidence>
<comment type="caution">
    <text evidence="2">The sequence shown here is derived from an EMBL/GenBank/DDBJ whole genome shotgun (WGS) entry which is preliminary data.</text>
</comment>
<keyword evidence="1" id="KW-0472">Membrane</keyword>
<dbReference type="Pfam" id="PF06055">
    <property type="entry name" value="ExoD"/>
    <property type="match status" value="1"/>
</dbReference>
<name>A0A934R6L8_9BACT</name>
<feature type="transmembrane region" description="Helical" evidence="1">
    <location>
        <begin position="178"/>
        <end position="198"/>
    </location>
</feature>
<dbReference type="InterPro" id="IPR010331">
    <property type="entry name" value="ExoD"/>
</dbReference>
<protein>
    <submittedName>
        <fullName evidence="2">Exopolysaccharide biosynthesis protein</fullName>
    </submittedName>
</protein>
<feature type="transmembrane region" description="Helical" evidence="1">
    <location>
        <begin position="63"/>
        <end position="80"/>
    </location>
</feature>
<keyword evidence="3" id="KW-1185">Reference proteome</keyword>
<keyword evidence="1" id="KW-1133">Transmembrane helix</keyword>
<accession>A0A934R6L8</accession>
<feature type="transmembrane region" description="Helical" evidence="1">
    <location>
        <begin position="153"/>
        <end position="171"/>
    </location>
</feature>
<dbReference type="Proteomes" id="UP000600139">
    <property type="component" value="Unassembled WGS sequence"/>
</dbReference>
<dbReference type="PANTHER" id="PTHR41795:SF1">
    <property type="entry name" value="EXOPOLYSACCHARIDE SYNTHESIS PROTEIN"/>
    <property type="match status" value="1"/>
</dbReference>
<dbReference type="PIRSF" id="PIRSF033239">
    <property type="entry name" value="ExoD"/>
    <property type="match status" value="1"/>
</dbReference>
<dbReference type="PANTHER" id="PTHR41795">
    <property type="entry name" value="EXOPOLYSACCHARIDE SYNTHESIS PROTEIN"/>
    <property type="match status" value="1"/>
</dbReference>
<organism evidence="2 3">
    <name type="scientific">Luteolibacter yonseiensis</name>
    <dbReference type="NCBI Taxonomy" id="1144680"/>
    <lineage>
        <taxon>Bacteria</taxon>
        <taxon>Pseudomonadati</taxon>
        <taxon>Verrucomicrobiota</taxon>
        <taxon>Verrucomicrobiia</taxon>
        <taxon>Verrucomicrobiales</taxon>
        <taxon>Verrucomicrobiaceae</taxon>
        <taxon>Luteolibacter</taxon>
    </lineage>
</organism>
<proteinExistence type="predicted"/>
<gene>
    <name evidence="2" type="ORF">JIN84_21585</name>
</gene>
<dbReference type="EMBL" id="JAENIK010000013">
    <property type="protein sequence ID" value="MBK1818231.1"/>
    <property type="molecule type" value="Genomic_DNA"/>
</dbReference>
<evidence type="ECO:0000256" key="1">
    <source>
        <dbReference type="SAM" id="Phobius"/>
    </source>
</evidence>
<reference evidence="2" key="1">
    <citation type="submission" date="2021-01" db="EMBL/GenBank/DDBJ databases">
        <title>Modified the classification status of verrucomicrobia.</title>
        <authorList>
            <person name="Feng X."/>
        </authorList>
    </citation>
    <scope>NUCLEOTIDE SEQUENCE</scope>
    <source>
        <strain evidence="2">JCM 18052</strain>
    </source>
</reference>
<sequence length="199" mass="21115">MPRQSPPKSLEEMLDRFEECARDEERVSVEKLMDAVGRRSFGPLILFAGIVLSAPGVGDIPGVSTLIGIYVLLVAGQLICGRDNFWLPRWLLDRSAKSGTVKKAASNKWTRKLSKLVDKIVTERLAVLVGNRGTRAVAVSCCVLAFATPLTEVVPFSGTGVGVSICIFGIAMVAQDGLMVILGFAVTIATLVAAIAVAG</sequence>
<feature type="transmembrane region" description="Helical" evidence="1">
    <location>
        <begin position="41"/>
        <end position="57"/>
    </location>
</feature>
<keyword evidence="1" id="KW-0812">Transmembrane</keyword>
<evidence type="ECO:0000313" key="2">
    <source>
        <dbReference type="EMBL" id="MBK1818231.1"/>
    </source>
</evidence>